<keyword evidence="1" id="KW-0732">Signal</keyword>
<gene>
    <name evidence="2" type="ORF">NNL38_12005</name>
</gene>
<keyword evidence="3" id="KW-1185">Reference proteome</keyword>
<sequence>MKAFVTSMVVVLMSLSSAWALASNQGSGGQPSMPIYRCVIELDGKTTQQWVPHHICQQRGGKTVF</sequence>
<evidence type="ECO:0000256" key="1">
    <source>
        <dbReference type="SAM" id="SignalP"/>
    </source>
</evidence>
<feature type="signal peptide" evidence="1">
    <location>
        <begin position="1"/>
        <end position="22"/>
    </location>
</feature>
<dbReference type="Proteomes" id="UP001057998">
    <property type="component" value="Chromosome 1"/>
</dbReference>
<organism evidence="2 3">
    <name type="scientific">Photobacterium atrarenae</name>
    <dbReference type="NCBI Taxonomy" id="865757"/>
    <lineage>
        <taxon>Bacteria</taxon>
        <taxon>Pseudomonadati</taxon>
        <taxon>Pseudomonadota</taxon>
        <taxon>Gammaproteobacteria</taxon>
        <taxon>Vibrionales</taxon>
        <taxon>Vibrionaceae</taxon>
        <taxon>Photobacterium</taxon>
    </lineage>
</organism>
<name>A0ABY5GF96_9GAMM</name>
<accession>A0ABY5GF96</accession>
<evidence type="ECO:0008006" key="4">
    <source>
        <dbReference type="Google" id="ProtNLM"/>
    </source>
</evidence>
<dbReference type="RefSeq" id="WP_255388272.1">
    <property type="nucleotide sequence ID" value="NZ_CP101508.1"/>
</dbReference>
<reference evidence="2" key="1">
    <citation type="submission" date="2022-07" db="EMBL/GenBank/DDBJ databases">
        <title>Genome sequencing of Photobacterium atrarenae GJH2-4.</title>
        <authorList>
            <person name="Park S.-J."/>
        </authorList>
    </citation>
    <scope>NUCLEOTIDE SEQUENCE</scope>
    <source>
        <strain evidence="2">GJH2-4</strain>
    </source>
</reference>
<dbReference type="EMBL" id="CP101508">
    <property type="protein sequence ID" value="UTV27058.1"/>
    <property type="molecule type" value="Genomic_DNA"/>
</dbReference>
<feature type="chain" id="PRO_5046407595" description="DUF1496 domain-containing protein" evidence="1">
    <location>
        <begin position="23"/>
        <end position="65"/>
    </location>
</feature>
<evidence type="ECO:0000313" key="2">
    <source>
        <dbReference type="EMBL" id="UTV27058.1"/>
    </source>
</evidence>
<proteinExistence type="predicted"/>
<protein>
    <recommendedName>
        <fullName evidence="4">DUF1496 domain-containing protein</fullName>
    </recommendedName>
</protein>
<evidence type="ECO:0000313" key="3">
    <source>
        <dbReference type="Proteomes" id="UP001057998"/>
    </source>
</evidence>